<accession>A0AA88DVE9</accession>
<dbReference type="EMBL" id="BTGU01000118">
    <property type="protein sequence ID" value="GMN61825.1"/>
    <property type="molecule type" value="Genomic_DNA"/>
</dbReference>
<protein>
    <submittedName>
        <fullName evidence="1">Uncharacterized protein</fullName>
    </submittedName>
</protein>
<proteinExistence type="predicted"/>
<gene>
    <name evidence="1" type="ORF">TIFTF001_030912</name>
</gene>
<evidence type="ECO:0000313" key="2">
    <source>
        <dbReference type="Proteomes" id="UP001187192"/>
    </source>
</evidence>
<dbReference type="AlphaFoldDB" id="A0AA88DVE9"/>
<organism evidence="1 2">
    <name type="scientific">Ficus carica</name>
    <name type="common">Common fig</name>
    <dbReference type="NCBI Taxonomy" id="3494"/>
    <lineage>
        <taxon>Eukaryota</taxon>
        <taxon>Viridiplantae</taxon>
        <taxon>Streptophyta</taxon>
        <taxon>Embryophyta</taxon>
        <taxon>Tracheophyta</taxon>
        <taxon>Spermatophyta</taxon>
        <taxon>Magnoliopsida</taxon>
        <taxon>eudicotyledons</taxon>
        <taxon>Gunneridae</taxon>
        <taxon>Pentapetalae</taxon>
        <taxon>rosids</taxon>
        <taxon>fabids</taxon>
        <taxon>Rosales</taxon>
        <taxon>Moraceae</taxon>
        <taxon>Ficeae</taxon>
        <taxon>Ficus</taxon>
    </lineage>
</organism>
<dbReference type="Proteomes" id="UP001187192">
    <property type="component" value="Unassembled WGS sequence"/>
</dbReference>
<sequence>MPCESSSSAQKTRTWLLKKLSSSQDSAQKSSKADVHIDQAVLTKVFLSEAELENVALARQHAPTTERKVKQFETSVLWSGATCQECTELDEATHGVVIGAEANGLGVELLDVGHQVTPLHFMAAY</sequence>
<dbReference type="Gramene" id="FCD_00029045-RA">
    <property type="protein sequence ID" value="FCD_00029045-RA:cds"/>
    <property type="gene ID" value="FCD_00029045"/>
</dbReference>
<keyword evidence="2" id="KW-1185">Reference proteome</keyword>
<dbReference type="Gramene" id="FCD_00034720-RA">
    <property type="protein sequence ID" value="FCD_00034720-RA:cds"/>
    <property type="gene ID" value="FCD_00034720"/>
</dbReference>
<reference evidence="1" key="1">
    <citation type="submission" date="2023-07" db="EMBL/GenBank/DDBJ databases">
        <title>draft genome sequence of fig (Ficus carica).</title>
        <authorList>
            <person name="Takahashi T."/>
            <person name="Nishimura K."/>
        </authorList>
    </citation>
    <scope>NUCLEOTIDE SEQUENCE</scope>
</reference>
<evidence type="ECO:0000313" key="1">
    <source>
        <dbReference type="EMBL" id="GMN61825.1"/>
    </source>
</evidence>
<comment type="caution">
    <text evidence="1">The sequence shown here is derived from an EMBL/GenBank/DDBJ whole genome shotgun (WGS) entry which is preliminary data.</text>
</comment>
<name>A0AA88DVE9_FICCA</name>